<dbReference type="eggNOG" id="COG1598">
    <property type="taxonomic scope" value="Bacteria"/>
</dbReference>
<dbReference type="HOGENOM" id="CLU_2682847_0_0_10"/>
<dbReference type="InterPro" id="IPR035069">
    <property type="entry name" value="TTHA1013/TTHA0281-like"/>
</dbReference>
<organism evidence="1 2">
    <name type="scientific">Melioribacter roseus (strain DSM 23840 / JCM 17771 / VKM B-2668 / P3M-2)</name>
    <dbReference type="NCBI Taxonomy" id="1191523"/>
    <lineage>
        <taxon>Bacteria</taxon>
        <taxon>Pseudomonadati</taxon>
        <taxon>Ignavibacteriota</taxon>
        <taxon>Ignavibacteria</taxon>
        <taxon>Ignavibacteriales</taxon>
        <taxon>Melioribacteraceae</taxon>
        <taxon>Melioribacter</taxon>
    </lineage>
</organism>
<protein>
    <recommendedName>
        <fullName evidence="3">HicB-like antitoxin of toxin-antitoxin system domain-containing protein</fullName>
    </recommendedName>
</protein>
<accession>I7A1N6</accession>
<proteinExistence type="predicted"/>
<dbReference type="OrthoDB" id="5419659at2"/>
<dbReference type="EMBL" id="CP003557">
    <property type="protein sequence ID" value="AFN75143.1"/>
    <property type="molecule type" value="Genomic_DNA"/>
</dbReference>
<dbReference type="SUPFAM" id="SSF143100">
    <property type="entry name" value="TTHA1013/TTHA0281-like"/>
    <property type="match status" value="1"/>
</dbReference>
<dbReference type="KEGG" id="mro:MROS_1911"/>
<dbReference type="Gene3D" id="3.30.160.250">
    <property type="match status" value="1"/>
</dbReference>
<keyword evidence="2" id="KW-1185">Reference proteome</keyword>
<dbReference type="Proteomes" id="UP000009011">
    <property type="component" value="Chromosome"/>
</dbReference>
<sequence>MVLDLIVLKTDDGYTAEIPSMKGCESWAHSEDEAIDKTLELLRFYLHVKSDFKFKIDRARKEGNQIVYKVIFNKDL</sequence>
<evidence type="ECO:0008006" key="3">
    <source>
        <dbReference type="Google" id="ProtNLM"/>
    </source>
</evidence>
<dbReference type="RefSeq" id="WP_014856575.1">
    <property type="nucleotide sequence ID" value="NC_018178.1"/>
</dbReference>
<reference evidence="1 2" key="1">
    <citation type="journal article" date="2013" name="PLoS ONE">
        <title>Genomic analysis of Melioribacter roseus, facultatively anaerobic organotrophic bacterium representing a novel deep lineage within Bacteriodetes/Chlorobi group.</title>
        <authorList>
            <person name="Kadnikov V.V."/>
            <person name="Mardanov A.V."/>
            <person name="Podosokorskaya O.A."/>
            <person name="Gavrilov S.N."/>
            <person name="Kublanov I.V."/>
            <person name="Beletsky A.V."/>
            <person name="Bonch-Osmolovskaya E.A."/>
            <person name="Ravin N.V."/>
        </authorList>
    </citation>
    <scope>NUCLEOTIDE SEQUENCE [LARGE SCALE GENOMIC DNA]</scope>
    <source>
        <strain evidence="2">JCM 17771 / P3M-2</strain>
    </source>
</reference>
<name>I7A1N6_MELRP</name>
<evidence type="ECO:0000313" key="1">
    <source>
        <dbReference type="EMBL" id="AFN75143.1"/>
    </source>
</evidence>
<evidence type="ECO:0000313" key="2">
    <source>
        <dbReference type="Proteomes" id="UP000009011"/>
    </source>
</evidence>
<dbReference type="STRING" id="1191523.MROS_1911"/>
<dbReference type="AlphaFoldDB" id="I7A1N6"/>
<gene>
    <name evidence="1" type="ordered locus">MROS_1911</name>
</gene>